<name>A0A0A1SW18_9HYPO</name>
<proteinExistence type="predicted"/>
<protein>
    <recommendedName>
        <fullName evidence="3">Pectate lyase superfamily protein domain-containing protein</fullName>
    </recommendedName>
</protein>
<dbReference type="AlphaFoldDB" id="A0A0A1SW18"/>
<keyword evidence="2" id="KW-1185">Reference proteome</keyword>
<dbReference type="STRING" id="1531966.A0A0A1SW18"/>
<dbReference type="EMBL" id="CDHN01000001">
    <property type="protein sequence ID" value="CEJ82476.1"/>
    <property type="molecule type" value="Genomic_DNA"/>
</dbReference>
<evidence type="ECO:0000313" key="1">
    <source>
        <dbReference type="EMBL" id="CEJ82476.1"/>
    </source>
</evidence>
<reference evidence="1 2" key="1">
    <citation type="journal article" date="2015" name="Genome Announc.">
        <title>Draft Genome Sequence and Gene Annotation of the Entomopathogenic Fungus Verticillium hemipterigenum.</title>
        <authorList>
            <person name="Horn F."/>
            <person name="Habel A."/>
            <person name="Scharf D.H."/>
            <person name="Dworschak J."/>
            <person name="Brakhage A.A."/>
            <person name="Guthke R."/>
            <person name="Hertweck C."/>
            <person name="Linde J."/>
        </authorList>
    </citation>
    <scope>NUCLEOTIDE SEQUENCE [LARGE SCALE GENOMIC DNA]</scope>
</reference>
<dbReference type="PANTHER" id="PTHR33928">
    <property type="entry name" value="POLYGALACTURONASE QRT3"/>
    <property type="match status" value="1"/>
</dbReference>
<dbReference type="Proteomes" id="UP000039046">
    <property type="component" value="Unassembled WGS sequence"/>
</dbReference>
<sequence>MVEKASLESARLNGLRMDNPSENHWTLRPVTDDTAALQFAVNNATAAGQILFIDAGSYILTHTVVIPPGAVIVGETWSRLAASGPFFSDPENPKVMLKIGEEGSQGSVEMQDRIFTSKGATAGAILVEWNIQATKQGSAALWNCHVRLGGATGTDLTPAECPTSDSGSPKCQVASLMMHLTPKASGYFENMWLWVADHMIDDPKPDDPSNDMEQLSVFCARGFLIESQAPTWLYATASEHSVMYQYNFNAATNVFAAMLQTESPYYQPIAKPPAPFDSSVGIFKSDLPYDCKDNEFGGCDASWAFSSYKQACIDTQECQKALTLFDDNYSNIRIDGLITIGAKYMALINGKGIEAKDNINVKDHPRWSLVVALVIKPKDGKAPTDKGGPI</sequence>
<dbReference type="InterPro" id="IPR012334">
    <property type="entry name" value="Pectin_lyas_fold"/>
</dbReference>
<organism evidence="1 2">
    <name type="scientific">[Torrubiella] hemipterigena</name>
    <dbReference type="NCBI Taxonomy" id="1531966"/>
    <lineage>
        <taxon>Eukaryota</taxon>
        <taxon>Fungi</taxon>
        <taxon>Dikarya</taxon>
        <taxon>Ascomycota</taxon>
        <taxon>Pezizomycotina</taxon>
        <taxon>Sordariomycetes</taxon>
        <taxon>Hypocreomycetidae</taxon>
        <taxon>Hypocreales</taxon>
        <taxon>Clavicipitaceae</taxon>
        <taxon>Clavicipitaceae incertae sedis</taxon>
        <taxon>'Torrubiella' clade</taxon>
    </lineage>
</organism>
<evidence type="ECO:0000313" key="2">
    <source>
        <dbReference type="Proteomes" id="UP000039046"/>
    </source>
</evidence>
<dbReference type="InterPro" id="IPR011050">
    <property type="entry name" value="Pectin_lyase_fold/virulence"/>
</dbReference>
<dbReference type="InterPro" id="IPR039279">
    <property type="entry name" value="QRT3-like"/>
</dbReference>
<dbReference type="Gene3D" id="2.160.20.10">
    <property type="entry name" value="Single-stranded right-handed beta-helix, Pectin lyase-like"/>
    <property type="match status" value="1"/>
</dbReference>
<accession>A0A0A1SW18</accession>
<gene>
    <name evidence="1" type="ORF">VHEMI02537</name>
</gene>
<dbReference type="SUPFAM" id="SSF51126">
    <property type="entry name" value="Pectin lyase-like"/>
    <property type="match status" value="1"/>
</dbReference>
<dbReference type="GO" id="GO:0004650">
    <property type="term" value="F:polygalacturonase activity"/>
    <property type="evidence" value="ECO:0007669"/>
    <property type="project" value="InterPro"/>
</dbReference>
<dbReference type="HOGENOM" id="CLU_708198_0_0_1"/>
<dbReference type="PANTHER" id="PTHR33928:SF2">
    <property type="entry name" value="PECTATE LYASE SUPERFAMILY PROTEIN DOMAIN-CONTAINING PROTEIN-RELATED"/>
    <property type="match status" value="1"/>
</dbReference>
<evidence type="ECO:0008006" key="3">
    <source>
        <dbReference type="Google" id="ProtNLM"/>
    </source>
</evidence>
<dbReference type="OrthoDB" id="4961250at2759"/>